<reference evidence="1 2" key="1">
    <citation type="submission" date="2021-06" db="EMBL/GenBank/DDBJ databases">
        <authorList>
            <person name="Kallberg Y."/>
            <person name="Tangrot J."/>
            <person name="Rosling A."/>
        </authorList>
    </citation>
    <scope>NUCLEOTIDE SEQUENCE [LARGE SCALE GENOMIC DNA]</scope>
    <source>
        <strain evidence="1 2">120-4 pot B 10/14</strain>
    </source>
</reference>
<sequence>YEFSKEQVFALISYKRIGQSKSQVTSKEGEDINIYLVSNISLEEKTIKQTAQHVIKDKLSKKDVKAISRTLVETSSDAIVALYYLFKLQRELWPLNTSEKIIFAILNSELKNLGKLGFTYLSIFLKKDEFISESGKPPIPSFLYKLEAVFASVVHGPKNVLKANTYTSEALRHSPNNHAFPSKRYTIVNM</sequence>
<comment type="caution">
    <text evidence="1">The sequence shown here is derived from an EMBL/GenBank/DDBJ whole genome shotgun (WGS) entry which is preliminary data.</text>
</comment>
<evidence type="ECO:0000313" key="1">
    <source>
        <dbReference type="EMBL" id="CAG8815495.1"/>
    </source>
</evidence>
<name>A0ABN7W4G5_GIGMA</name>
<dbReference type="Proteomes" id="UP000789901">
    <property type="component" value="Unassembled WGS sequence"/>
</dbReference>
<accession>A0ABN7W4G5</accession>
<proteinExistence type="predicted"/>
<evidence type="ECO:0000313" key="2">
    <source>
        <dbReference type="Proteomes" id="UP000789901"/>
    </source>
</evidence>
<keyword evidence="2" id="KW-1185">Reference proteome</keyword>
<feature type="non-terminal residue" evidence="1">
    <location>
        <position position="1"/>
    </location>
</feature>
<organism evidence="1 2">
    <name type="scientific">Gigaspora margarita</name>
    <dbReference type="NCBI Taxonomy" id="4874"/>
    <lineage>
        <taxon>Eukaryota</taxon>
        <taxon>Fungi</taxon>
        <taxon>Fungi incertae sedis</taxon>
        <taxon>Mucoromycota</taxon>
        <taxon>Glomeromycotina</taxon>
        <taxon>Glomeromycetes</taxon>
        <taxon>Diversisporales</taxon>
        <taxon>Gigasporaceae</taxon>
        <taxon>Gigaspora</taxon>
    </lineage>
</organism>
<protein>
    <submittedName>
        <fullName evidence="1">31106_t:CDS:1</fullName>
    </submittedName>
</protein>
<dbReference type="EMBL" id="CAJVQB010030404">
    <property type="protein sequence ID" value="CAG8815495.1"/>
    <property type="molecule type" value="Genomic_DNA"/>
</dbReference>
<gene>
    <name evidence="1" type="ORF">GMARGA_LOCUS26307</name>
</gene>